<keyword evidence="1" id="KW-0472">Membrane</keyword>
<sequence>MLTVDHANTGYYKFRRLAFGIMHSPNAIVECFFPGAVHITFYKKSSPSSLQYIMCSLRLGEHDLSLGPAYCAKLTLKNLIPNTEYTINVTCIPVDVNDKTSGYWSEPSQIIASTSEDAPGSVPVVMPNFYHCLQEECSTARIFFQPITKKVRHGRISEYKITVSNKHYKVSGMVTSAVVPLNKGFSNISITQATSKGYPNVPASTFTIPPNHLRPPIPSDVVAVALNASCVKVSWDPVGFTRQDTRLLSYTVLWCVDDGTGSCRDVIQYRRVSPMLTENLVTFTNGNVTDYQFGVASEVKMNRVTVGSGIQWNGCTYNQSEETDARLSLEIVMLETKTNSMTVRWEPYSCQTTRAYLLNYVLYYCSASSICTAEDISIVTVNRRMSNYSIQNLPPGKYRSWIQGNFSSGRGPNSTDVDFVIYQQNDENIVLWWVSLLCVTVVALVVLLIYFIRRLW</sequence>
<evidence type="ECO:0000259" key="2">
    <source>
        <dbReference type="PROSITE" id="PS50853"/>
    </source>
</evidence>
<evidence type="ECO:0000313" key="3">
    <source>
        <dbReference type="EMBL" id="KAK3090541.1"/>
    </source>
</evidence>
<reference evidence="3" key="1">
    <citation type="submission" date="2019-08" db="EMBL/GenBank/DDBJ databases">
        <title>The improved chromosome-level genome for the pearl oyster Pinctada fucata martensii using PacBio sequencing and Hi-C.</title>
        <authorList>
            <person name="Zheng Z."/>
        </authorList>
    </citation>
    <scope>NUCLEOTIDE SEQUENCE</scope>
    <source>
        <strain evidence="3">ZZ-2019</strain>
        <tissue evidence="3">Adductor muscle</tissue>
    </source>
</reference>
<dbReference type="InterPro" id="IPR013783">
    <property type="entry name" value="Ig-like_fold"/>
</dbReference>
<dbReference type="SUPFAM" id="SSF49265">
    <property type="entry name" value="Fibronectin type III"/>
    <property type="match status" value="2"/>
</dbReference>
<comment type="caution">
    <text evidence="3">The sequence shown here is derived from an EMBL/GenBank/DDBJ whole genome shotgun (WGS) entry which is preliminary data.</text>
</comment>
<evidence type="ECO:0000256" key="1">
    <source>
        <dbReference type="SAM" id="Phobius"/>
    </source>
</evidence>
<evidence type="ECO:0000313" key="4">
    <source>
        <dbReference type="Proteomes" id="UP001186944"/>
    </source>
</evidence>
<dbReference type="Gene3D" id="2.60.40.10">
    <property type="entry name" value="Immunoglobulins"/>
    <property type="match status" value="2"/>
</dbReference>
<keyword evidence="4" id="KW-1185">Reference proteome</keyword>
<protein>
    <recommendedName>
        <fullName evidence="2">Fibronectin type-III domain-containing protein</fullName>
    </recommendedName>
</protein>
<dbReference type="InterPro" id="IPR036116">
    <property type="entry name" value="FN3_sf"/>
</dbReference>
<accession>A0AA88Y6T7</accession>
<dbReference type="AlphaFoldDB" id="A0AA88Y6T7"/>
<organism evidence="3 4">
    <name type="scientific">Pinctada imbricata</name>
    <name type="common">Atlantic pearl-oyster</name>
    <name type="synonym">Pinctada martensii</name>
    <dbReference type="NCBI Taxonomy" id="66713"/>
    <lineage>
        <taxon>Eukaryota</taxon>
        <taxon>Metazoa</taxon>
        <taxon>Spiralia</taxon>
        <taxon>Lophotrochozoa</taxon>
        <taxon>Mollusca</taxon>
        <taxon>Bivalvia</taxon>
        <taxon>Autobranchia</taxon>
        <taxon>Pteriomorphia</taxon>
        <taxon>Pterioida</taxon>
        <taxon>Pterioidea</taxon>
        <taxon>Pteriidae</taxon>
        <taxon>Pinctada</taxon>
    </lineage>
</organism>
<dbReference type="InterPro" id="IPR003961">
    <property type="entry name" value="FN3_dom"/>
</dbReference>
<gene>
    <name evidence="3" type="ORF">FSP39_012570</name>
</gene>
<proteinExistence type="predicted"/>
<dbReference type="CDD" id="cd00063">
    <property type="entry name" value="FN3"/>
    <property type="match status" value="1"/>
</dbReference>
<feature type="domain" description="Fibronectin type-III" evidence="2">
    <location>
        <begin position="325"/>
        <end position="424"/>
    </location>
</feature>
<dbReference type="EMBL" id="VSWD01000010">
    <property type="protein sequence ID" value="KAK3090541.1"/>
    <property type="molecule type" value="Genomic_DNA"/>
</dbReference>
<keyword evidence="1" id="KW-0812">Transmembrane</keyword>
<name>A0AA88Y6T7_PINIB</name>
<dbReference type="PROSITE" id="PS50853">
    <property type="entry name" value="FN3"/>
    <property type="match status" value="1"/>
</dbReference>
<dbReference type="Proteomes" id="UP001186944">
    <property type="component" value="Unassembled WGS sequence"/>
</dbReference>
<feature type="transmembrane region" description="Helical" evidence="1">
    <location>
        <begin position="430"/>
        <end position="452"/>
    </location>
</feature>
<keyword evidence="1" id="KW-1133">Transmembrane helix</keyword>